<feature type="region of interest" description="Disordered" evidence="1">
    <location>
        <begin position="1"/>
        <end position="63"/>
    </location>
</feature>
<name>A0A6S6W5S8_9PLEO</name>
<feature type="transmembrane region" description="Helical" evidence="2">
    <location>
        <begin position="130"/>
        <end position="151"/>
    </location>
</feature>
<organism evidence="3 4">
    <name type="scientific">Pyrenophora teres f. teres</name>
    <dbReference type="NCBI Taxonomy" id="97479"/>
    <lineage>
        <taxon>Eukaryota</taxon>
        <taxon>Fungi</taxon>
        <taxon>Dikarya</taxon>
        <taxon>Ascomycota</taxon>
        <taxon>Pezizomycotina</taxon>
        <taxon>Dothideomycetes</taxon>
        <taxon>Pleosporomycetidae</taxon>
        <taxon>Pleosporales</taxon>
        <taxon>Pleosporineae</taxon>
        <taxon>Pleosporaceae</taxon>
        <taxon>Pyrenophora</taxon>
    </lineage>
</organism>
<proteinExistence type="predicted"/>
<feature type="transmembrane region" description="Helical" evidence="2">
    <location>
        <begin position="163"/>
        <end position="184"/>
    </location>
</feature>
<feature type="transmembrane region" description="Helical" evidence="2">
    <location>
        <begin position="272"/>
        <end position="296"/>
    </location>
</feature>
<feature type="compositionally biased region" description="Low complexity" evidence="1">
    <location>
        <begin position="35"/>
        <end position="63"/>
    </location>
</feature>
<protein>
    <recommendedName>
        <fullName evidence="5">Atrophin-1 multi-domain protein</fullName>
    </recommendedName>
</protein>
<evidence type="ECO:0008006" key="5">
    <source>
        <dbReference type="Google" id="ProtNLM"/>
    </source>
</evidence>
<accession>A0A6S6W5S8</accession>
<feature type="transmembrane region" description="Helical" evidence="2">
    <location>
        <begin position="90"/>
        <end position="110"/>
    </location>
</feature>
<keyword evidence="2" id="KW-0812">Transmembrane</keyword>
<sequence>MSTSNIAGVPQVAHETVSSPGAPVSSGPTRSFSRPTTANDTTHATAHEATNPAPGAPTTAPMTAPNATAEERLSYNGQLNASDRDWKFKFGLQAILVITGIIGIGCFAWIMTSRPLDGSYYSSESYWSVWPSLVTWTVSIIWVFICMLVFLVRKRPVHPGLRVSIDLILWLSFIITAMFTLLALRSTLDWGVYGGPDSWMYDYSYSSNSGGDYVLAANNTWVWEQDNSYITTPRDCTSSSRSLFSEHHFTSCQEQDAYVNKMWAEKPHRANVQLTAVVCQFFGLALHFVLFVWACIDTHHHRRTNVARDAEKLAAGIVQKMIENGAIVPPPPAHAFAHIQGMQFPMQAVYAQQGVGGMQQQLFAGQQPQMGMVPGQYQMPVAMRHPGMNGGGVGAVGPSNEKGAGPRYA</sequence>
<reference evidence="3" key="1">
    <citation type="submission" date="2021-02" db="EMBL/GenBank/DDBJ databases">
        <authorList>
            <person name="Syme A R."/>
            <person name="Syme A R."/>
            <person name="Moolhuijzen P."/>
        </authorList>
    </citation>
    <scope>NUCLEOTIDE SEQUENCE</scope>
    <source>
        <strain evidence="3">W1-1</strain>
    </source>
</reference>
<gene>
    <name evidence="3" type="ORF">PTTW11_05369</name>
</gene>
<dbReference type="EMBL" id="HG992980">
    <property type="protein sequence ID" value="CAE7034217.1"/>
    <property type="molecule type" value="Genomic_DNA"/>
</dbReference>
<evidence type="ECO:0000256" key="2">
    <source>
        <dbReference type="SAM" id="Phobius"/>
    </source>
</evidence>
<evidence type="ECO:0000256" key="1">
    <source>
        <dbReference type="SAM" id="MobiDB-lite"/>
    </source>
</evidence>
<evidence type="ECO:0000313" key="4">
    <source>
        <dbReference type="Proteomes" id="UP000472372"/>
    </source>
</evidence>
<dbReference type="Proteomes" id="UP000472372">
    <property type="component" value="Chromosome 4"/>
</dbReference>
<dbReference type="AlphaFoldDB" id="A0A6S6W5S8"/>
<keyword evidence="2" id="KW-1133">Transmembrane helix</keyword>
<evidence type="ECO:0000313" key="3">
    <source>
        <dbReference type="EMBL" id="CAE7034217.1"/>
    </source>
</evidence>
<feature type="compositionally biased region" description="Low complexity" evidence="1">
    <location>
        <begin position="17"/>
        <end position="28"/>
    </location>
</feature>
<keyword evidence="2" id="KW-0472">Membrane</keyword>